<comment type="cofactor">
    <cofactor evidence="4">
        <name>FAD</name>
        <dbReference type="ChEBI" id="CHEBI:57692"/>
    </cofactor>
    <text evidence="4">Binds 1 FAD per subunit.</text>
</comment>
<feature type="domain" description="FAD/NAD(P)-binding" evidence="7">
    <location>
        <begin position="4"/>
        <end position="312"/>
    </location>
</feature>
<name>A0AAE5SYK3_STACR</name>
<feature type="binding site" evidence="4">
    <location>
        <position position="258"/>
    </location>
    <ligand>
        <name>NAD(+)</name>
        <dbReference type="ChEBI" id="CHEBI:57540"/>
    </ligand>
</feature>
<reference evidence="9" key="2">
    <citation type="submission" date="2018-03" db="EMBL/GenBank/DDBJ databases">
        <authorList>
            <person name="Naushad S."/>
        </authorList>
    </citation>
    <scope>NUCLEOTIDE SEQUENCE</scope>
    <source>
        <strain evidence="9">SNUC 505</strain>
    </source>
</reference>
<evidence type="ECO:0000313" key="10">
    <source>
        <dbReference type="Proteomes" id="UP000242704"/>
    </source>
</evidence>
<keyword evidence="3 4" id="KW-0274">FAD</keyword>
<dbReference type="PRINTS" id="PR00368">
    <property type="entry name" value="FADPNR"/>
</dbReference>
<keyword evidence="8" id="KW-0560">Oxidoreductase</keyword>
<evidence type="ECO:0000256" key="3">
    <source>
        <dbReference type="ARBA" id="ARBA00022827"/>
    </source>
</evidence>
<organism evidence="9 10">
    <name type="scientific">Staphylococcus chromogenes</name>
    <name type="common">Staphylococcus hyicus subsp. chromogenes</name>
    <dbReference type="NCBI Taxonomy" id="46126"/>
    <lineage>
        <taxon>Bacteria</taxon>
        <taxon>Bacillati</taxon>
        <taxon>Bacillota</taxon>
        <taxon>Bacilli</taxon>
        <taxon>Bacillales</taxon>
        <taxon>Staphylococcaceae</taxon>
        <taxon>Staphylococcus</taxon>
    </lineage>
</organism>
<dbReference type="InterPro" id="IPR001100">
    <property type="entry name" value="Pyr_nuc-diS_OxRdtase"/>
</dbReference>
<dbReference type="PANTHER" id="PTHR43014">
    <property type="entry name" value="MERCURIC REDUCTASE"/>
    <property type="match status" value="1"/>
</dbReference>
<feature type="binding site" evidence="4">
    <location>
        <begin position="171"/>
        <end position="178"/>
    </location>
    <ligand>
        <name>NAD(+)</name>
        <dbReference type="ChEBI" id="CHEBI:57540"/>
    </ligand>
</feature>
<evidence type="ECO:0000313" key="9">
    <source>
        <dbReference type="EMBL" id="PTG11620.1"/>
    </source>
</evidence>
<dbReference type="Proteomes" id="UP000242704">
    <property type="component" value="Unassembled WGS sequence"/>
</dbReference>
<dbReference type="Gene3D" id="3.30.390.30">
    <property type="match status" value="1"/>
</dbReference>
<keyword evidence="4" id="KW-0520">NAD</keyword>
<dbReference type="InterPro" id="IPR016156">
    <property type="entry name" value="FAD/NAD-linked_Rdtase_dimer_sf"/>
</dbReference>
<evidence type="ECO:0000313" key="11">
    <source>
        <dbReference type="Proteomes" id="UP001240157"/>
    </source>
</evidence>
<comment type="similarity">
    <text evidence="1">Belongs to the class-I pyridine nucleotide-disulfide oxidoreductase family.</text>
</comment>
<dbReference type="PANTHER" id="PTHR43014:SF5">
    <property type="entry name" value="GLUTATHIONE REDUCTASE (NADPH)"/>
    <property type="match status" value="1"/>
</dbReference>
<gene>
    <name evidence="9" type="ORF">BU653_10485</name>
    <name evidence="8" type="ORF">RCF65_06735</name>
</gene>
<dbReference type="InterPro" id="IPR004099">
    <property type="entry name" value="Pyr_nucl-diS_OxRdtase_dimer"/>
</dbReference>
<keyword evidence="2" id="KW-0285">Flavoprotein</keyword>
<dbReference type="GO" id="GO:0016491">
    <property type="term" value="F:oxidoreductase activity"/>
    <property type="evidence" value="ECO:0007669"/>
    <property type="project" value="UniProtKB-KW"/>
</dbReference>
<dbReference type="PRINTS" id="PR00411">
    <property type="entry name" value="PNDRDTASEI"/>
</dbReference>
<dbReference type="Proteomes" id="UP001240157">
    <property type="component" value="Unassembled WGS sequence"/>
</dbReference>
<dbReference type="Pfam" id="PF07992">
    <property type="entry name" value="Pyr_redox_2"/>
    <property type="match status" value="1"/>
</dbReference>
<dbReference type="PIRSF" id="PIRSF000350">
    <property type="entry name" value="Mercury_reductase_MerA"/>
    <property type="match status" value="1"/>
</dbReference>
<feature type="domain" description="Pyridine nucleotide-disulphide oxidoreductase dimerisation" evidence="6">
    <location>
        <begin position="335"/>
        <end position="435"/>
    </location>
</feature>
<dbReference type="SUPFAM" id="SSF51905">
    <property type="entry name" value="FAD/NAD(P)-binding domain"/>
    <property type="match status" value="1"/>
</dbReference>
<proteinExistence type="inferred from homology"/>
<evidence type="ECO:0000256" key="1">
    <source>
        <dbReference type="ARBA" id="ARBA00007532"/>
    </source>
</evidence>
<sequence length="447" mass="49704">MKNYDVLFLGSGHAAWHAALTLNQAGKSVAIIEKDRIAGTCTNYGCNAKILLENPFEILEEASHYGNILNTEHLAVDWENLMDYKHAVIDPLADKLQHLFQEIGIDIIKGAGKIVAPHTVEVNNEKINAEHIVIATGQHSNRLNIEGKEFAHDSRDFLSLEHMPKHITFIGVGIISLEFASITAKAGVETHMIHVDEEPVKGFYRQHVYKLIEKLKADGVHFHMNENTMAIKKQDSNYEVVTESGLKIATDYVLDATGRNPNVEGIGLDEVGIQYSKKGVEVDDYLRTNIPNIYASGDVIHKAIPKLTPTATFESNYIAAHILGWNTQPIKYPAIPSVLYTLPRLSNIGISIEEAQKNENYKVIDIPFGKQMRFEYKNEIEAEMTIVLNEQKQLVGAAVYADDAPDLINLLTFIVNGKLTAKELNQMIFAFPGSSSGVLDLLKTAMM</sequence>
<keyword evidence="4" id="KW-0547">Nucleotide-binding</keyword>
<dbReference type="RefSeq" id="WP_105963121.1">
    <property type="nucleotide sequence ID" value="NZ_CP133242.1"/>
</dbReference>
<evidence type="ECO:0000313" key="8">
    <source>
        <dbReference type="EMBL" id="MDQ7175683.1"/>
    </source>
</evidence>
<evidence type="ECO:0000256" key="2">
    <source>
        <dbReference type="ARBA" id="ARBA00022630"/>
    </source>
</evidence>
<feature type="binding site" evidence="4">
    <location>
        <position position="298"/>
    </location>
    <ligand>
        <name>FAD</name>
        <dbReference type="ChEBI" id="CHEBI:57692"/>
    </ligand>
</feature>
<evidence type="ECO:0000259" key="7">
    <source>
        <dbReference type="Pfam" id="PF07992"/>
    </source>
</evidence>
<reference evidence="9 10" key="1">
    <citation type="journal article" date="2016" name="Front. Microbiol.">
        <title>Comprehensive Phylogenetic Analysis of Bovine Non-aureus Staphylococci Species Based on Whole-Genome Sequencing.</title>
        <authorList>
            <person name="Naushad S."/>
            <person name="Barkema H.W."/>
            <person name="Luby C."/>
            <person name="Condas L.A."/>
            <person name="Nobrega D.B."/>
            <person name="Carson D.A."/>
            <person name="De Buck J."/>
        </authorList>
    </citation>
    <scope>NUCLEOTIDE SEQUENCE [LARGE SCALE GENOMIC DNA]</scope>
    <source>
        <strain evidence="9 10">SNUC 505</strain>
    </source>
</reference>
<feature type="binding site" evidence="4">
    <location>
        <position position="49"/>
    </location>
    <ligand>
        <name>FAD</name>
        <dbReference type="ChEBI" id="CHEBI:57692"/>
    </ligand>
</feature>
<dbReference type="AlphaFoldDB" id="A0AAE5SYK3"/>
<dbReference type="GO" id="GO:0000166">
    <property type="term" value="F:nucleotide binding"/>
    <property type="evidence" value="ECO:0007669"/>
    <property type="project" value="UniProtKB-KW"/>
</dbReference>
<dbReference type="EC" id="1.-.-.-" evidence="8"/>
<evidence type="ECO:0000256" key="5">
    <source>
        <dbReference type="PIRSR" id="PIRSR000350-4"/>
    </source>
</evidence>
<dbReference type="InterPro" id="IPR023753">
    <property type="entry name" value="FAD/NAD-binding_dom"/>
</dbReference>
<dbReference type="SUPFAM" id="SSF55424">
    <property type="entry name" value="FAD/NAD-linked reductases, dimerisation (C-terminal) domain"/>
    <property type="match status" value="1"/>
</dbReference>
<dbReference type="Pfam" id="PF02852">
    <property type="entry name" value="Pyr_redox_dim"/>
    <property type="match status" value="1"/>
</dbReference>
<evidence type="ECO:0000256" key="4">
    <source>
        <dbReference type="PIRSR" id="PIRSR000350-3"/>
    </source>
</evidence>
<dbReference type="InterPro" id="IPR036188">
    <property type="entry name" value="FAD/NAD-bd_sf"/>
</dbReference>
<evidence type="ECO:0000259" key="6">
    <source>
        <dbReference type="Pfam" id="PF02852"/>
    </source>
</evidence>
<feature type="binding site" evidence="4">
    <location>
        <position position="112"/>
    </location>
    <ligand>
        <name>FAD</name>
        <dbReference type="ChEBI" id="CHEBI:57692"/>
    </ligand>
</feature>
<dbReference type="EMBL" id="JAVGJF010000035">
    <property type="protein sequence ID" value="MDQ7175683.1"/>
    <property type="molecule type" value="Genomic_DNA"/>
</dbReference>
<protein>
    <submittedName>
        <fullName evidence="9">NAD(P)/FAD-dependent oxidoreductase</fullName>
        <ecNumber evidence="8">1.-.-.-</ecNumber>
    </submittedName>
</protein>
<dbReference type="Gene3D" id="3.50.50.60">
    <property type="entry name" value="FAD/NAD(P)-binding domain"/>
    <property type="match status" value="2"/>
</dbReference>
<accession>A0AAE5SYK3</accession>
<feature type="disulfide bond" description="Redox-active" evidence="5">
    <location>
        <begin position="41"/>
        <end position="46"/>
    </location>
</feature>
<comment type="caution">
    <text evidence="9">The sequence shown here is derived from an EMBL/GenBank/DDBJ whole genome shotgun (WGS) entry which is preliminary data.</text>
</comment>
<reference evidence="8 11" key="3">
    <citation type="submission" date="2023-08" db="EMBL/GenBank/DDBJ databases">
        <title>Whole genome sequencing of Staphylococcus chromogenes NNSch 2386.</title>
        <authorList>
            <person name="Kropotov V.S."/>
            <person name="Boriskina E.V."/>
            <person name="Gordinskaya N.A."/>
            <person name="Shkurkina I.S."/>
            <person name="Kryazhev D.V."/>
            <person name="Alekseeva A.E."/>
            <person name="Makhova M.A."/>
        </authorList>
    </citation>
    <scope>NUCLEOTIDE SEQUENCE [LARGE SCALE GENOMIC DNA]</scope>
    <source>
        <strain evidence="8 11">NNSch 2386</strain>
    </source>
</reference>
<dbReference type="EMBL" id="PZBZ01000074">
    <property type="protein sequence ID" value="PTG11620.1"/>
    <property type="molecule type" value="Genomic_DNA"/>
</dbReference>